<organism evidence="3 4">
    <name type="scientific">Fonsecaea pedrosoi CBS 271.37</name>
    <dbReference type="NCBI Taxonomy" id="1442368"/>
    <lineage>
        <taxon>Eukaryota</taxon>
        <taxon>Fungi</taxon>
        <taxon>Dikarya</taxon>
        <taxon>Ascomycota</taxon>
        <taxon>Pezizomycotina</taxon>
        <taxon>Eurotiomycetes</taxon>
        <taxon>Chaetothyriomycetidae</taxon>
        <taxon>Chaetothyriales</taxon>
        <taxon>Herpotrichiellaceae</taxon>
        <taxon>Fonsecaea</taxon>
    </lineage>
</organism>
<keyword evidence="2" id="KW-0472">Membrane</keyword>
<keyword evidence="2" id="KW-0812">Transmembrane</keyword>
<feature type="transmembrane region" description="Helical" evidence="2">
    <location>
        <begin position="214"/>
        <end position="233"/>
    </location>
</feature>
<evidence type="ECO:0000256" key="1">
    <source>
        <dbReference type="SAM" id="MobiDB-lite"/>
    </source>
</evidence>
<protein>
    <submittedName>
        <fullName evidence="3">Unplaced genomic scaffold supercont1.5, whole genome shotgun sequence</fullName>
    </submittedName>
</protein>
<feature type="transmembrane region" description="Helical" evidence="2">
    <location>
        <begin position="331"/>
        <end position="356"/>
    </location>
</feature>
<evidence type="ECO:0000313" key="4">
    <source>
        <dbReference type="Proteomes" id="UP000053029"/>
    </source>
</evidence>
<dbReference type="AlphaFoldDB" id="A0A0D2DN42"/>
<feature type="region of interest" description="Disordered" evidence="1">
    <location>
        <begin position="498"/>
        <end position="552"/>
    </location>
</feature>
<dbReference type="RefSeq" id="XP_013282919.1">
    <property type="nucleotide sequence ID" value="XM_013427465.1"/>
</dbReference>
<feature type="transmembrane region" description="Helical" evidence="2">
    <location>
        <begin position="429"/>
        <end position="449"/>
    </location>
</feature>
<feature type="region of interest" description="Disordered" evidence="1">
    <location>
        <begin position="160"/>
        <end position="182"/>
    </location>
</feature>
<dbReference type="VEuPathDB" id="FungiDB:Z517_08951"/>
<dbReference type="EMBL" id="KN846973">
    <property type="protein sequence ID" value="KIW79111.1"/>
    <property type="molecule type" value="Genomic_DNA"/>
</dbReference>
<dbReference type="Proteomes" id="UP000053029">
    <property type="component" value="Unassembled WGS sequence"/>
</dbReference>
<dbReference type="InterPro" id="IPR033481">
    <property type="entry name" value="Dni1/Fig1"/>
</dbReference>
<feature type="transmembrane region" description="Helical" evidence="2">
    <location>
        <begin position="377"/>
        <end position="399"/>
    </location>
</feature>
<evidence type="ECO:0000313" key="3">
    <source>
        <dbReference type="EMBL" id="KIW79111.1"/>
    </source>
</evidence>
<dbReference type="Pfam" id="PF12351">
    <property type="entry name" value="Fig1"/>
    <property type="match status" value="1"/>
</dbReference>
<accession>A0A0D2DN42</accession>
<dbReference type="GO" id="GO:0016020">
    <property type="term" value="C:membrane"/>
    <property type="evidence" value="ECO:0007669"/>
    <property type="project" value="InterPro"/>
</dbReference>
<proteinExistence type="predicted"/>
<dbReference type="OrthoDB" id="4118993at2759"/>
<dbReference type="GeneID" id="25308441"/>
<reference evidence="3 4" key="1">
    <citation type="submission" date="2015-01" db="EMBL/GenBank/DDBJ databases">
        <title>The Genome Sequence of Fonsecaea pedrosoi CBS 271.37.</title>
        <authorList>
            <consortium name="The Broad Institute Genomics Platform"/>
            <person name="Cuomo C."/>
            <person name="de Hoog S."/>
            <person name="Gorbushina A."/>
            <person name="Stielow B."/>
            <person name="Teixiera M."/>
            <person name="Abouelleil A."/>
            <person name="Chapman S.B."/>
            <person name="Priest M."/>
            <person name="Young S.K."/>
            <person name="Wortman J."/>
            <person name="Nusbaum C."/>
            <person name="Birren B."/>
        </authorList>
    </citation>
    <scope>NUCLEOTIDE SEQUENCE [LARGE SCALE GENOMIC DNA]</scope>
    <source>
        <strain evidence="3 4">CBS 271.37</strain>
    </source>
</reference>
<name>A0A0D2DN42_9EURO</name>
<feature type="compositionally biased region" description="Gly residues" evidence="1">
    <location>
        <begin position="514"/>
        <end position="552"/>
    </location>
</feature>
<sequence>MVTKAGITTITMATTTMSMVNTTKKIKRVITRKTPTVTGIITVDMRATLTVTTINTSIKMSMIRASLGAILMDTSIKMGTTRASTGVTMAMNKTSMVSKTQVTMKWDRVITMTAINSSMITATTTTLRRSSMTAATTMILISSKQVVTVATALHHPMTMFTNTKNNNHTTNKNNSSTNNHMGNSTNTRGMMTAMTSNSSSITVALNIYSVWLRLFVYLLGALAILFQALVILGDVPGAQGSGSGTSGYYLLQFNSVDGLATTRLRIGYTAMCCSLSSGPEHCAITVGKDHASSIRYLSIGTNNIYDFESLPANQTLNSVLFEVAASLQNDVFIVFPAIPGMFLALGVIMFAFYGALNKPWVGPASSWRQSQRNRRLDILRIVMIVLIGLSAIFAFAAAVSNSQMFAAVQLATSHNEQAPGIFQVTKGSAALALHWLAVIWTIGFLIGIIQTHVEISAVKIKVNPSDTAGTTGGSQFQANGSTIERASLLKDAEPMAINPAGLAPQVPNPNSTNGAGGAGGPMGARGGMRGGARGGAMGMRGRGGAMGRGRGM</sequence>
<keyword evidence="4" id="KW-1185">Reference proteome</keyword>
<gene>
    <name evidence="3" type="ORF">Z517_08951</name>
</gene>
<keyword evidence="2" id="KW-1133">Transmembrane helix</keyword>
<dbReference type="HOGENOM" id="CLU_493497_0_0_1"/>
<evidence type="ECO:0000256" key="2">
    <source>
        <dbReference type="SAM" id="Phobius"/>
    </source>
</evidence>